<feature type="domain" description="Capsule biosynthesis GfcC-like N-terminal" evidence="3">
    <location>
        <begin position="26"/>
        <end position="139"/>
    </location>
</feature>
<protein>
    <submittedName>
        <fullName evidence="4">Capsule biosynthesis GfcC family protein</fullName>
    </submittedName>
</protein>
<feature type="chain" id="PRO_5030845494" evidence="1">
    <location>
        <begin position="23"/>
        <end position="246"/>
    </location>
</feature>
<dbReference type="EMBL" id="JABSOD010000005">
    <property type="protein sequence ID" value="NRQ42207.1"/>
    <property type="molecule type" value="Genomic_DNA"/>
</dbReference>
<dbReference type="Proteomes" id="UP000523161">
    <property type="component" value="Unassembled WGS sequence"/>
</dbReference>
<feature type="domain" description="Capsule biosynthesis GfcC-like C-terminal" evidence="2">
    <location>
        <begin position="160"/>
        <end position="244"/>
    </location>
</feature>
<sequence length="246" mass="27674">MNKPVIKTLYCSAALLSFAGMAQVNVQINGAEYNFAGNPRLAEVLAPVALQAKWYWPAATLYKLSSNTAQIQREQLLQTLVDIKTRYSGNTELQTVLASIERQVKAWRLAERVATQIDYDFARLREQMNPRFDNGSYLLKLPLRPQVVQVFGAVQREVAVTHQSSAPVSHYLPDIERSPLASDDEVILLQPDGSRLAVGVAYWNQQHIEAMPGAQLYIPFKTQLFSADLVLLNQQLEQLAMHRILP</sequence>
<organism evidence="4 5">
    <name type="scientific">Rheinheimera lutimaris</name>
    <dbReference type="NCBI Taxonomy" id="2740584"/>
    <lineage>
        <taxon>Bacteria</taxon>
        <taxon>Pseudomonadati</taxon>
        <taxon>Pseudomonadota</taxon>
        <taxon>Gammaproteobacteria</taxon>
        <taxon>Chromatiales</taxon>
        <taxon>Chromatiaceae</taxon>
        <taxon>Rheinheimera</taxon>
    </lineage>
</organism>
<gene>
    <name evidence="4" type="ORF">HRH59_06450</name>
</gene>
<dbReference type="AlphaFoldDB" id="A0A7Y5APM0"/>
<dbReference type="Pfam" id="PF06251">
    <property type="entry name" value="Caps_syn_GfcC_C"/>
    <property type="match status" value="1"/>
</dbReference>
<keyword evidence="1" id="KW-0732">Signal</keyword>
<reference evidence="4 5" key="1">
    <citation type="submission" date="2020-06" db="EMBL/GenBank/DDBJ databases">
        <title>Rheinheimera sp. nov., a marine bacterium isolated from coastal.</title>
        <authorList>
            <person name="Yu Q."/>
            <person name="Qi Y."/>
            <person name="Pu J."/>
        </authorList>
    </citation>
    <scope>NUCLEOTIDE SEQUENCE [LARGE SCALE GENOMIC DNA]</scope>
    <source>
        <strain evidence="4 5">YQF-2</strain>
    </source>
</reference>
<evidence type="ECO:0000259" key="2">
    <source>
        <dbReference type="Pfam" id="PF06251"/>
    </source>
</evidence>
<evidence type="ECO:0000259" key="3">
    <source>
        <dbReference type="Pfam" id="PF20616"/>
    </source>
</evidence>
<proteinExistence type="predicted"/>
<dbReference type="RefSeq" id="WP_173500451.1">
    <property type="nucleotide sequence ID" value="NZ_JABSOD010000005.1"/>
</dbReference>
<dbReference type="InterPro" id="IPR046459">
    <property type="entry name" value="Caps_syn_GfcC_N"/>
</dbReference>
<comment type="caution">
    <text evidence="4">The sequence shown here is derived from an EMBL/GenBank/DDBJ whole genome shotgun (WGS) entry which is preliminary data.</text>
</comment>
<keyword evidence="5" id="KW-1185">Reference proteome</keyword>
<dbReference type="Gene3D" id="3.10.560.10">
    <property type="entry name" value="Outer membrane lipoprotein wza domain like"/>
    <property type="match status" value="1"/>
</dbReference>
<evidence type="ECO:0000313" key="5">
    <source>
        <dbReference type="Proteomes" id="UP000523161"/>
    </source>
</evidence>
<evidence type="ECO:0000256" key="1">
    <source>
        <dbReference type="SAM" id="SignalP"/>
    </source>
</evidence>
<accession>A0A7Y5APM0</accession>
<dbReference type="InterPro" id="IPR010425">
    <property type="entry name" value="Caps_synth_GfcC-like_C"/>
</dbReference>
<dbReference type="Pfam" id="PF20616">
    <property type="entry name" value="Caps_syn_GfcC_N"/>
    <property type="match status" value="1"/>
</dbReference>
<feature type="signal peptide" evidence="1">
    <location>
        <begin position="1"/>
        <end position="22"/>
    </location>
</feature>
<name>A0A7Y5APM0_9GAMM</name>
<evidence type="ECO:0000313" key="4">
    <source>
        <dbReference type="EMBL" id="NRQ42207.1"/>
    </source>
</evidence>